<comment type="caution">
    <text evidence="1">The sequence shown here is derived from an EMBL/GenBank/DDBJ whole genome shotgun (WGS) entry which is preliminary data.</text>
</comment>
<reference evidence="1" key="1">
    <citation type="journal article" date="2018" name="Nat. Genet.">
        <title>Extensive intraspecific gene order and gene structural variations between Mo17 and other maize genomes.</title>
        <authorList>
            <person name="Sun S."/>
            <person name="Zhou Y."/>
            <person name="Chen J."/>
            <person name="Shi J."/>
            <person name="Zhao H."/>
            <person name="Zhao H."/>
            <person name="Song W."/>
            <person name="Zhang M."/>
            <person name="Cui Y."/>
            <person name="Dong X."/>
            <person name="Liu H."/>
            <person name="Ma X."/>
            <person name="Jiao Y."/>
            <person name="Wang B."/>
            <person name="Wei X."/>
            <person name="Stein J.C."/>
            <person name="Glaubitz J.C."/>
            <person name="Lu F."/>
            <person name="Yu G."/>
            <person name="Liang C."/>
            <person name="Fengler K."/>
            <person name="Li B."/>
            <person name="Rafalski A."/>
            <person name="Schnable P.S."/>
            <person name="Ware D.H."/>
            <person name="Buckler E.S."/>
            <person name="Lai J."/>
        </authorList>
    </citation>
    <scope>NUCLEOTIDE SEQUENCE [LARGE SCALE GENOMIC DNA]</scope>
    <source>
        <tissue evidence="1">Seedling</tissue>
    </source>
</reference>
<dbReference type="AlphaFoldDB" id="A0A317YHB2"/>
<dbReference type="ExpressionAtlas" id="A0A317YHB2">
    <property type="expression patterns" value="baseline and differential"/>
</dbReference>
<dbReference type="EMBL" id="NCVQ01000001">
    <property type="protein sequence ID" value="PWZ58067.1"/>
    <property type="molecule type" value="Genomic_DNA"/>
</dbReference>
<evidence type="ECO:0000313" key="1">
    <source>
        <dbReference type="EMBL" id="PWZ58067.1"/>
    </source>
</evidence>
<name>A0A317YHB2_MAIZE</name>
<dbReference type="Proteomes" id="UP000251960">
    <property type="component" value="Chromosome 1"/>
</dbReference>
<dbReference type="CDD" id="cd22962">
    <property type="entry name" value="DD_AtENO3-like"/>
    <property type="match status" value="1"/>
</dbReference>
<protein>
    <submittedName>
        <fullName evidence="1">Cytosolic enolase 3</fullName>
    </submittedName>
</protein>
<organism evidence="1">
    <name type="scientific">Zea mays</name>
    <name type="common">Maize</name>
    <dbReference type="NCBI Taxonomy" id="4577"/>
    <lineage>
        <taxon>Eukaryota</taxon>
        <taxon>Viridiplantae</taxon>
        <taxon>Streptophyta</taxon>
        <taxon>Embryophyta</taxon>
        <taxon>Tracheophyta</taxon>
        <taxon>Spermatophyta</taxon>
        <taxon>Magnoliopsida</taxon>
        <taxon>Liliopsida</taxon>
        <taxon>Poales</taxon>
        <taxon>Poaceae</taxon>
        <taxon>PACMAD clade</taxon>
        <taxon>Panicoideae</taxon>
        <taxon>Andropogonodae</taxon>
        <taxon>Andropogoneae</taxon>
        <taxon>Tripsacinae</taxon>
        <taxon>Zea</taxon>
    </lineage>
</organism>
<proteinExistence type="predicted"/>
<sequence length="96" mass="10687">MSVQEYLGKRLLSRKIEETLNTAVRAKAPDPALFIAGHMRRAAPAVITRVRARQILDWHGAPAVEVELHTPCTEHLRLAWARSRAPPPTRPGPPRG</sequence>
<accession>A0A317YHB2</accession>
<gene>
    <name evidence="1" type="primary">ENO3_0</name>
    <name evidence="1" type="ORF">Zm00014a_019260</name>
</gene>